<dbReference type="Proteomes" id="UP000054495">
    <property type="component" value="Unassembled WGS sequence"/>
</dbReference>
<accession>A0A0D6LFQ2</accession>
<sequence>MKKGKVVGPDNIPSEVRKVLGRDGLLTLAEFLNNIAMHGRMSKAWRESIVVPVFKKKGDALECDNYRGIKLICHTMMIYERLVDKWLREMVEISNAQLGFVPERSAIDAISIVRQMIEKHREKGKEIHIAFLDLERA</sequence>
<reference evidence="1 2" key="1">
    <citation type="submission" date="2013-05" db="EMBL/GenBank/DDBJ databases">
        <title>Draft genome of the parasitic nematode Anyclostoma ceylanicum.</title>
        <authorList>
            <person name="Mitreva M."/>
        </authorList>
    </citation>
    <scope>NUCLEOTIDE SEQUENCE [LARGE SCALE GENOMIC DNA]</scope>
</reference>
<dbReference type="AlphaFoldDB" id="A0A0D6LFQ2"/>
<gene>
    <name evidence="1" type="ORF">ANCCEY_10130</name>
</gene>
<organism evidence="1 2">
    <name type="scientific">Ancylostoma ceylanicum</name>
    <dbReference type="NCBI Taxonomy" id="53326"/>
    <lineage>
        <taxon>Eukaryota</taxon>
        <taxon>Metazoa</taxon>
        <taxon>Ecdysozoa</taxon>
        <taxon>Nematoda</taxon>
        <taxon>Chromadorea</taxon>
        <taxon>Rhabditida</taxon>
        <taxon>Rhabditina</taxon>
        <taxon>Rhabditomorpha</taxon>
        <taxon>Strongyloidea</taxon>
        <taxon>Ancylostomatidae</taxon>
        <taxon>Ancylostomatinae</taxon>
        <taxon>Ancylostoma</taxon>
    </lineage>
</organism>
<keyword evidence="2" id="KW-1185">Reference proteome</keyword>
<dbReference type="PANTHER" id="PTHR19446">
    <property type="entry name" value="REVERSE TRANSCRIPTASES"/>
    <property type="match status" value="1"/>
</dbReference>
<protein>
    <submittedName>
        <fullName evidence="1">Uncharacterized protein</fullName>
    </submittedName>
</protein>
<evidence type="ECO:0000313" key="1">
    <source>
        <dbReference type="EMBL" id="EPB70779.1"/>
    </source>
</evidence>
<evidence type="ECO:0000313" key="2">
    <source>
        <dbReference type="Proteomes" id="UP000054495"/>
    </source>
</evidence>
<name>A0A0D6LFQ2_9BILA</name>
<dbReference type="EMBL" id="KE125163">
    <property type="protein sequence ID" value="EPB70779.1"/>
    <property type="molecule type" value="Genomic_DNA"/>
</dbReference>
<proteinExistence type="predicted"/>